<feature type="domain" description="Response regulatory" evidence="3">
    <location>
        <begin position="6"/>
        <end position="70"/>
    </location>
</feature>
<feature type="non-terminal residue" evidence="4">
    <location>
        <position position="70"/>
    </location>
</feature>
<dbReference type="PANTHER" id="PTHR44591:SF3">
    <property type="entry name" value="RESPONSE REGULATORY DOMAIN-CONTAINING PROTEIN"/>
    <property type="match status" value="1"/>
</dbReference>
<evidence type="ECO:0000313" key="5">
    <source>
        <dbReference type="Proteomes" id="UP000630660"/>
    </source>
</evidence>
<dbReference type="CDD" id="cd00156">
    <property type="entry name" value="REC"/>
    <property type="match status" value="1"/>
</dbReference>
<dbReference type="AlphaFoldDB" id="A0A9D5KAL4"/>
<comment type="caution">
    <text evidence="4">The sequence shown here is derived from an EMBL/GenBank/DDBJ whole genome shotgun (WGS) entry which is preliminary data.</text>
</comment>
<name>A0A9D5KAL4_UNCW3</name>
<gene>
    <name evidence="4" type="ORF">GF359_03755</name>
</gene>
<dbReference type="InterPro" id="IPR050595">
    <property type="entry name" value="Bact_response_regulator"/>
</dbReference>
<dbReference type="PANTHER" id="PTHR44591">
    <property type="entry name" value="STRESS RESPONSE REGULATOR PROTEIN 1"/>
    <property type="match status" value="1"/>
</dbReference>
<dbReference type="Pfam" id="PF00072">
    <property type="entry name" value="Response_reg"/>
    <property type="match status" value="1"/>
</dbReference>
<dbReference type="GO" id="GO:0000160">
    <property type="term" value="P:phosphorelay signal transduction system"/>
    <property type="evidence" value="ECO:0007669"/>
    <property type="project" value="InterPro"/>
</dbReference>
<dbReference type="InterPro" id="IPR011006">
    <property type="entry name" value="CheY-like_superfamily"/>
</dbReference>
<dbReference type="InterPro" id="IPR001789">
    <property type="entry name" value="Sig_transdc_resp-reg_receiver"/>
</dbReference>
<dbReference type="Gene3D" id="3.40.50.2300">
    <property type="match status" value="1"/>
</dbReference>
<accession>A0A9D5KAL4</accession>
<keyword evidence="1 2" id="KW-0597">Phosphoprotein</keyword>
<evidence type="ECO:0000256" key="2">
    <source>
        <dbReference type="PROSITE-ProRule" id="PRU00169"/>
    </source>
</evidence>
<dbReference type="Proteomes" id="UP000630660">
    <property type="component" value="Unassembled WGS sequence"/>
</dbReference>
<feature type="modified residue" description="4-aspartylphosphate" evidence="2">
    <location>
        <position position="55"/>
    </location>
</feature>
<organism evidence="4 5">
    <name type="scientific">candidate division WOR-3 bacterium</name>
    <dbReference type="NCBI Taxonomy" id="2052148"/>
    <lineage>
        <taxon>Bacteria</taxon>
        <taxon>Bacteria division WOR-3</taxon>
    </lineage>
</organism>
<sequence>MNTRANILFVDDENKFAEAMAKVLRYGGYSVQTAYSGSRALEKYQTEKFDLVITDLKMPVMDGIELMRHI</sequence>
<proteinExistence type="predicted"/>
<evidence type="ECO:0000259" key="3">
    <source>
        <dbReference type="PROSITE" id="PS50110"/>
    </source>
</evidence>
<reference evidence="4" key="1">
    <citation type="submission" date="2019-11" db="EMBL/GenBank/DDBJ databases">
        <title>Microbial mats filling the niche in hypersaline microbial mats.</title>
        <authorList>
            <person name="Wong H.L."/>
            <person name="Macleod F.I."/>
            <person name="White R.A. III"/>
            <person name="Burns B.P."/>
        </authorList>
    </citation>
    <scope>NUCLEOTIDE SEQUENCE</scope>
    <source>
        <strain evidence="4">Bin_327</strain>
    </source>
</reference>
<dbReference type="SUPFAM" id="SSF52172">
    <property type="entry name" value="CheY-like"/>
    <property type="match status" value="1"/>
</dbReference>
<dbReference type="PROSITE" id="PS50110">
    <property type="entry name" value="RESPONSE_REGULATORY"/>
    <property type="match status" value="1"/>
</dbReference>
<dbReference type="EMBL" id="WJKJ01000119">
    <property type="protein sequence ID" value="MBD3364311.1"/>
    <property type="molecule type" value="Genomic_DNA"/>
</dbReference>
<evidence type="ECO:0000313" key="4">
    <source>
        <dbReference type="EMBL" id="MBD3364311.1"/>
    </source>
</evidence>
<protein>
    <submittedName>
        <fullName evidence="4">Response regulator</fullName>
    </submittedName>
</protein>
<evidence type="ECO:0000256" key="1">
    <source>
        <dbReference type="ARBA" id="ARBA00022553"/>
    </source>
</evidence>